<dbReference type="PANTHER" id="PTHR43761">
    <property type="entry name" value="D-ISOMER SPECIFIC 2-HYDROXYACID DEHYDROGENASE FAMILY PROTEIN (AFU_ORTHOLOGUE AFUA_1G13630)"/>
    <property type="match status" value="1"/>
</dbReference>
<proteinExistence type="inferred from homology"/>
<comment type="caution">
    <text evidence="7">The sequence shown here is derived from an EMBL/GenBank/DDBJ whole genome shotgun (WGS) entry which is preliminary data.</text>
</comment>
<keyword evidence="8" id="KW-1185">Reference proteome</keyword>
<dbReference type="Gene3D" id="3.40.50.720">
    <property type="entry name" value="NAD(P)-binding Rossmann-like Domain"/>
    <property type="match status" value="2"/>
</dbReference>
<gene>
    <name evidence="7" type="ORF">OW763_00820</name>
</gene>
<evidence type="ECO:0000256" key="1">
    <source>
        <dbReference type="ARBA" id="ARBA00005854"/>
    </source>
</evidence>
<reference evidence="7" key="1">
    <citation type="submission" date="2022-12" db="EMBL/GenBank/DDBJ databases">
        <authorList>
            <person name="Wang J."/>
        </authorList>
    </citation>
    <scope>NUCLEOTIDE SEQUENCE</scope>
    <source>
        <strain evidence="7">HY-45-18</strain>
    </source>
</reference>
<dbReference type="InterPro" id="IPR006139">
    <property type="entry name" value="D-isomer_2_OHA_DH_cat_dom"/>
</dbReference>
<dbReference type="RefSeq" id="WP_268039165.1">
    <property type="nucleotide sequence ID" value="NZ_JAPQER010000001.1"/>
</dbReference>
<dbReference type="Pfam" id="PF02826">
    <property type="entry name" value="2-Hacid_dh_C"/>
    <property type="match status" value="1"/>
</dbReference>
<evidence type="ECO:0000259" key="5">
    <source>
        <dbReference type="Pfam" id="PF00389"/>
    </source>
</evidence>
<feature type="domain" description="D-isomer specific 2-hydroxyacid dehydrogenase NAD-binding" evidence="6">
    <location>
        <begin position="107"/>
        <end position="288"/>
    </location>
</feature>
<dbReference type="SUPFAM" id="SSF51735">
    <property type="entry name" value="NAD(P)-binding Rossmann-fold domains"/>
    <property type="match status" value="1"/>
</dbReference>
<evidence type="ECO:0000313" key="7">
    <source>
        <dbReference type="EMBL" id="MCY6482896.1"/>
    </source>
</evidence>
<evidence type="ECO:0000259" key="6">
    <source>
        <dbReference type="Pfam" id="PF02826"/>
    </source>
</evidence>
<dbReference type="InterPro" id="IPR050418">
    <property type="entry name" value="D-iso_2-hydroxyacid_DH_PdxB"/>
</dbReference>
<dbReference type="PANTHER" id="PTHR43761:SF1">
    <property type="entry name" value="D-ISOMER SPECIFIC 2-HYDROXYACID DEHYDROGENASE CATALYTIC DOMAIN-CONTAINING PROTEIN-RELATED"/>
    <property type="match status" value="1"/>
</dbReference>
<accession>A0ABT4CVA7</accession>
<feature type="domain" description="D-isomer specific 2-hydroxyacid dehydrogenase catalytic" evidence="5">
    <location>
        <begin position="12"/>
        <end position="319"/>
    </location>
</feature>
<evidence type="ECO:0000256" key="4">
    <source>
        <dbReference type="RuleBase" id="RU003719"/>
    </source>
</evidence>
<name>A0ABT4CVA7_9CLOT</name>
<protein>
    <submittedName>
        <fullName evidence="7">D-2-hydroxyacid dehydrogenase</fullName>
    </submittedName>
</protein>
<comment type="similarity">
    <text evidence="1 4">Belongs to the D-isomer specific 2-hydroxyacid dehydrogenase family.</text>
</comment>
<evidence type="ECO:0000256" key="2">
    <source>
        <dbReference type="ARBA" id="ARBA00023002"/>
    </source>
</evidence>
<dbReference type="Pfam" id="PF00389">
    <property type="entry name" value="2-Hacid_dh"/>
    <property type="match status" value="1"/>
</dbReference>
<dbReference type="Proteomes" id="UP001078443">
    <property type="component" value="Unassembled WGS sequence"/>
</dbReference>
<dbReference type="SUPFAM" id="SSF52283">
    <property type="entry name" value="Formate/glycerate dehydrogenase catalytic domain-like"/>
    <property type="match status" value="1"/>
</dbReference>
<organism evidence="7 8">
    <name type="scientific">Clostridium aestuarii</name>
    <dbReference type="NCBI Taxonomy" id="338193"/>
    <lineage>
        <taxon>Bacteria</taxon>
        <taxon>Bacillati</taxon>
        <taxon>Bacillota</taxon>
        <taxon>Clostridia</taxon>
        <taxon>Eubacteriales</taxon>
        <taxon>Clostridiaceae</taxon>
        <taxon>Clostridium</taxon>
    </lineage>
</organism>
<sequence length="319" mass="36020">MLKIVILDANTLGSDIDLKVFDKFGEVKVYDTTDEKEVVQRIKDTDIIITNKVVLNEENLKYAEKVRLICIAATGTNNVDLEYASANNIGVANVAGYSTNSVVQHTFAAMFYLLEHLNYYDKYTKSGEYCESTLFTHFSKTFYELNGKIWGIIGLGEIGRGVAKIAESFGCKVIYYSASGRNNNLNYERKELEQLLKISDIVSIHCQLNEETENLITLDKLNIMKESAFLINVGRGKIVNEYDLAKALDKKIIAGAALDVISKEPINKDNPLLKINNKDRLLITPHIAWASFEARKKLIDEIVLNIEAFIDDEKRNYVV</sequence>
<dbReference type="NCBIfam" id="NF006263">
    <property type="entry name" value="PRK08410.1"/>
    <property type="match status" value="1"/>
</dbReference>
<keyword evidence="3" id="KW-0520">NAD</keyword>
<evidence type="ECO:0000256" key="3">
    <source>
        <dbReference type="ARBA" id="ARBA00023027"/>
    </source>
</evidence>
<evidence type="ECO:0000313" key="8">
    <source>
        <dbReference type="Proteomes" id="UP001078443"/>
    </source>
</evidence>
<keyword evidence="2 4" id="KW-0560">Oxidoreductase</keyword>
<dbReference type="CDD" id="cd12162">
    <property type="entry name" value="2-Hacid_dh_4"/>
    <property type="match status" value="1"/>
</dbReference>
<dbReference type="InterPro" id="IPR036291">
    <property type="entry name" value="NAD(P)-bd_dom_sf"/>
</dbReference>
<dbReference type="InterPro" id="IPR029753">
    <property type="entry name" value="D-isomer_DH_CS"/>
</dbReference>
<dbReference type="PROSITE" id="PS00671">
    <property type="entry name" value="D_2_HYDROXYACID_DH_3"/>
    <property type="match status" value="1"/>
</dbReference>
<dbReference type="EMBL" id="JAPQER010000001">
    <property type="protein sequence ID" value="MCY6482896.1"/>
    <property type="molecule type" value="Genomic_DNA"/>
</dbReference>
<dbReference type="InterPro" id="IPR006140">
    <property type="entry name" value="D-isomer_DH_NAD-bd"/>
</dbReference>